<dbReference type="PANTHER" id="PTHR46742:SF3">
    <property type="entry name" value="LYSINE-RICH COILED-COIL PROTEIN 1"/>
    <property type="match status" value="1"/>
</dbReference>
<feature type="region of interest" description="Disordered" evidence="3">
    <location>
        <begin position="264"/>
        <end position="377"/>
    </location>
</feature>
<evidence type="ECO:0000256" key="1">
    <source>
        <dbReference type="ARBA" id="ARBA00023054"/>
    </source>
</evidence>
<name>A0AAW0HWQ1_MYOGA</name>
<proteinExistence type="predicted"/>
<dbReference type="AlphaFoldDB" id="A0AAW0HWQ1"/>
<feature type="compositionally biased region" description="Basic and acidic residues" evidence="3">
    <location>
        <begin position="339"/>
        <end position="348"/>
    </location>
</feature>
<keyword evidence="5" id="KW-1185">Reference proteome</keyword>
<keyword evidence="1" id="KW-0175">Coiled coil</keyword>
<comment type="caution">
    <text evidence="4">The sequence shown here is derived from an EMBL/GenBank/DDBJ whole genome shotgun (WGS) entry which is preliminary data.</text>
</comment>
<protein>
    <recommendedName>
        <fullName evidence="2">Lysine-rich coiled-coil protein 1</fullName>
    </recommendedName>
</protein>
<feature type="compositionally biased region" description="Basic and acidic residues" evidence="3">
    <location>
        <begin position="43"/>
        <end position="59"/>
    </location>
</feature>
<gene>
    <name evidence="4" type="ORF">U0070_017172</name>
</gene>
<feature type="compositionally biased region" description="Basic and acidic residues" evidence="3">
    <location>
        <begin position="1"/>
        <end position="17"/>
    </location>
</feature>
<dbReference type="EMBL" id="JBBHLL010000298">
    <property type="protein sequence ID" value="KAK7806567.1"/>
    <property type="molecule type" value="Genomic_DNA"/>
</dbReference>
<feature type="compositionally biased region" description="Basic and acidic residues" evidence="3">
    <location>
        <begin position="282"/>
        <end position="309"/>
    </location>
</feature>
<sequence>MADDPGAARRPSERLSPRDPLAPAAPWPRDAAARRTSRGPRGPGEEAARPRAVGVREDAPPSGDSPSPRAASGRWLRRGHFTAGHLGTGGREVGASGRERGSFQVGRLLKEVARESLFVNLMKHSNKSYDSFQDELEDYIKVQKARGLEPKTCFRRMRGDYLESCEYREEFDSRPRYRMFDQRLPSGTNHNYPRSCSSSQTEDHLPQWLPAHGNLGLDSLSYCQFTRDGFSEKPVPLNLSHQEYNCGLYSVESVVHKHLYSGHSTIDPQASHRQMHQKRKRHLEESREKEEEWSRHERKRSSEEMDLNKQRSVQRKKTKTETEAVQDSTEKLKNRKERKSRDVSSKKEDRKRKKEKKEQGEERTEEEMLWDQSILGF</sequence>
<dbReference type="PANTHER" id="PTHR46742">
    <property type="entry name" value="LYSINE-RICH COILED-COIL PROTEIN 1"/>
    <property type="match status" value="1"/>
</dbReference>
<reference evidence="4 5" key="1">
    <citation type="journal article" date="2023" name="bioRxiv">
        <title>Conserved and derived expression patterns and positive selection on dental genes reveal complex evolutionary context of ever-growing rodent molars.</title>
        <authorList>
            <person name="Calamari Z.T."/>
            <person name="Song A."/>
            <person name="Cohen E."/>
            <person name="Akter M."/>
            <person name="Roy R.D."/>
            <person name="Hallikas O."/>
            <person name="Christensen M.M."/>
            <person name="Li P."/>
            <person name="Marangoni P."/>
            <person name="Jernvall J."/>
            <person name="Klein O.D."/>
        </authorList>
    </citation>
    <scope>NUCLEOTIDE SEQUENCE [LARGE SCALE GENOMIC DNA]</scope>
    <source>
        <strain evidence="4">V071</strain>
    </source>
</reference>
<evidence type="ECO:0000256" key="3">
    <source>
        <dbReference type="SAM" id="MobiDB-lite"/>
    </source>
</evidence>
<feature type="compositionally biased region" description="Low complexity" evidence="3">
    <location>
        <begin position="18"/>
        <end position="30"/>
    </location>
</feature>
<evidence type="ECO:0000313" key="5">
    <source>
        <dbReference type="Proteomes" id="UP001488838"/>
    </source>
</evidence>
<feature type="region of interest" description="Disordered" evidence="3">
    <location>
        <begin position="1"/>
        <end position="75"/>
    </location>
</feature>
<feature type="compositionally biased region" description="Polar residues" evidence="3">
    <location>
        <begin position="185"/>
        <end position="200"/>
    </location>
</feature>
<accession>A0AAW0HWQ1</accession>
<evidence type="ECO:0000313" key="4">
    <source>
        <dbReference type="EMBL" id="KAK7806567.1"/>
    </source>
</evidence>
<dbReference type="Proteomes" id="UP001488838">
    <property type="component" value="Unassembled WGS sequence"/>
</dbReference>
<evidence type="ECO:0000256" key="2">
    <source>
        <dbReference type="ARBA" id="ARBA00040329"/>
    </source>
</evidence>
<feature type="region of interest" description="Disordered" evidence="3">
    <location>
        <begin position="182"/>
        <end position="203"/>
    </location>
</feature>
<organism evidence="4 5">
    <name type="scientific">Myodes glareolus</name>
    <name type="common">Bank vole</name>
    <name type="synonym">Clethrionomys glareolus</name>
    <dbReference type="NCBI Taxonomy" id="447135"/>
    <lineage>
        <taxon>Eukaryota</taxon>
        <taxon>Metazoa</taxon>
        <taxon>Chordata</taxon>
        <taxon>Craniata</taxon>
        <taxon>Vertebrata</taxon>
        <taxon>Euteleostomi</taxon>
        <taxon>Mammalia</taxon>
        <taxon>Eutheria</taxon>
        <taxon>Euarchontoglires</taxon>
        <taxon>Glires</taxon>
        <taxon>Rodentia</taxon>
        <taxon>Myomorpha</taxon>
        <taxon>Muroidea</taxon>
        <taxon>Cricetidae</taxon>
        <taxon>Arvicolinae</taxon>
        <taxon>Myodes</taxon>
    </lineage>
</organism>